<evidence type="ECO:0000256" key="8">
    <source>
        <dbReference type="SAM" id="MobiDB-lite"/>
    </source>
</evidence>
<dbReference type="GO" id="GO:0032469">
    <property type="term" value="P:endoplasmic reticulum calcium ion homeostasis"/>
    <property type="evidence" value="ECO:0007669"/>
    <property type="project" value="InterPro"/>
</dbReference>
<feature type="compositionally biased region" description="Basic residues" evidence="8">
    <location>
        <begin position="455"/>
        <end position="465"/>
    </location>
</feature>
<dbReference type="GO" id="GO:0005509">
    <property type="term" value="F:calcium ion binding"/>
    <property type="evidence" value="ECO:0007669"/>
    <property type="project" value="InterPro"/>
</dbReference>
<dbReference type="OrthoDB" id="10039147at2759"/>
<sequence length="465" mass="54110">MKVNRSLVVVLDVIMWSAFMNSLVIIWMAVSVQLIRYSSGAVEMDNEFAEFENMEVEDMSDQEVTLKPDREANKATGDKSEAIDDSDDDEFIDEDEFSEPIKKTHPQRTESEPSPQLRFADVPAHFRSNWASYQVEALILAVLAVYMLNYIFGRTKNRNVANKWFMDVTPLLEEQFTLVGDDGTSEDLREGHMHKETDSVCSGRVGCQGMLITLQLLKRQDLIHVLMNLIRPKEDKVIIRIDVDNNEMDSFVFAIGQRKSVAKAAKEKMDLSLFTVEKKGVDRLGLPSSIVVYAEMFEAVNAIIDPVVLSVFRRYESAIDYFHFSDQYSGYKPSDVFYSGESFTRLPETNRVLFFAFKMSDDMAEIDALLRMVFYTFEKIRRYRLSREGKLKADKKRQSVQEAFLKTTHQARQEAAQARREEKTRERKQRLLEEEDPEKQRRLEKLEQKRDMKMRQPKMKQLKVK</sequence>
<comment type="subcellular location">
    <subcellularLocation>
        <location evidence="4">Rough endoplasmic reticulum membrane</location>
        <topology evidence="4">Single-pass type I membrane protein</topology>
    </subcellularLocation>
</comment>
<keyword evidence="2 9" id="KW-1133">Transmembrane helix</keyword>
<dbReference type="PANTHER" id="PTHR12883:SF0">
    <property type="entry name" value="PAT COMPLEX SUBUNIT CCDC47"/>
    <property type="match status" value="1"/>
</dbReference>
<dbReference type="Proteomes" id="UP000276991">
    <property type="component" value="Unassembled WGS sequence"/>
</dbReference>
<dbReference type="GO" id="GO:0030867">
    <property type="term" value="C:rough endoplasmic reticulum membrane"/>
    <property type="evidence" value="ECO:0007669"/>
    <property type="project" value="UniProtKB-SubCell"/>
</dbReference>
<evidence type="ECO:0000313" key="10">
    <source>
        <dbReference type="EMBL" id="VBB27055.1"/>
    </source>
</evidence>
<proteinExistence type="inferred from homology"/>
<accession>A0A498S599</accession>
<protein>
    <recommendedName>
        <fullName evidence="6">PAT complex subunit CCDC47</fullName>
    </recommendedName>
    <alternativeName>
        <fullName evidence="7">Coiled-coil domain-containing protein 47</fullName>
    </alternativeName>
</protein>
<keyword evidence="11" id="KW-1185">Reference proteome</keyword>
<evidence type="ECO:0000256" key="4">
    <source>
        <dbReference type="ARBA" id="ARBA00034697"/>
    </source>
</evidence>
<dbReference type="Pfam" id="PF07946">
    <property type="entry name" value="CCDC47"/>
    <property type="match status" value="1"/>
</dbReference>
<evidence type="ECO:0000256" key="2">
    <source>
        <dbReference type="ARBA" id="ARBA00022989"/>
    </source>
</evidence>
<dbReference type="PANTHER" id="PTHR12883">
    <property type="entry name" value="ADIPOCYTE-SPECIFIC PROTEIN 4-RELATED"/>
    <property type="match status" value="1"/>
</dbReference>
<evidence type="ECO:0000256" key="1">
    <source>
        <dbReference type="ARBA" id="ARBA00022692"/>
    </source>
</evidence>
<feature type="transmembrane region" description="Helical" evidence="9">
    <location>
        <begin position="7"/>
        <end position="30"/>
    </location>
</feature>
<dbReference type="STRING" id="6277.A0A498S599"/>
<evidence type="ECO:0000256" key="6">
    <source>
        <dbReference type="ARBA" id="ARBA00034875"/>
    </source>
</evidence>
<dbReference type="EMBL" id="UPTC01000175">
    <property type="protein sequence ID" value="VBB27055.1"/>
    <property type="molecule type" value="Genomic_DNA"/>
</dbReference>
<keyword evidence="1 9" id="KW-0812">Transmembrane</keyword>
<name>A0A498S599_ACAVI</name>
<feature type="compositionally biased region" description="Basic and acidic residues" evidence="8">
    <location>
        <begin position="64"/>
        <end position="82"/>
    </location>
</feature>
<feature type="region of interest" description="Disordered" evidence="8">
    <location>
        <begin position="97"/>
        <end position="116"/>
    </location>
</feature>
<dbReference type="InterPro" id="IPR012879">
    <property type="entry name" value="CCDC47"/>
</dbReference>
<feature type="transmembrane region" description="Helical" evidence="9">
    <location>
        <begin position="131"/>
        <end position="152"/>
    </location>
</feature>
<keyword evidence="3 9" id="KW-0472">Membrane</keyword>
<feature type="region of interest" description="Disordered" evidence="8">
    <location>
        <begin position="59"/>
        <end position="90"/>
    </location>
</feature>
<organism evidence="10 11">
    <name type="scientific">Acanthocheilonema viteae</name>
    <name type="common">Filarial nematode worm</name>
    <name type="synonym">Dipetalonema viteae</name>
    <dbReference type="NCBI Taxonomy" id="6277"/>
    <lineage>
        <taxon>Eukaryota</taxon>
        <taxon>Metazoa</taxon>
        <taxon>Ecdysozoa</taxon>
        <taxon>Nematoda</taxon>
        <taxon>Chromadorea</taxon>
        <taxon>Rhabditida</taxon>
        <taxon>Spirurina</taxon>
        <taxon>Spiruromorpha</taxon>
        <taxon>Filarioidea</taxon>
        <taxon>Onchocercidae</taxon>
        <taxon>Acanthocheilonema</taxon>
    </lineage>
</organism>
<evidence type="ECO:0000256" key="3">
    <source>
        <dbReference type="ARBA" id="ARBA00023136"/>
    </source>
</evidence>
<dbReference type="AlphaFoldDB" id="A0A498S599"/>
<feature type="region of interest" description="Disordered" evidence="8">
    <location>
        <begin position="408"/>
        <end position="465"/>
    </location>
</feature>
<evidence type="ECO:0000256" key="5">
    <source>
        <dbReference type="ARBA" id="ARBA00034746"/>
    </source>
</evidence>
<feature type="compositionally biased region" description="Basic and acidic residues" evidence="8">
    <location>
        <begin position="417"/>
        <end position="454"/>
    </location>
</feature>
<gene>
    <name evidence="10" type="ORF">NAV_LOCUS1885</name>
</gene>
<evidence type="ECO:0000313" key="11">
    <source>
        <dbReference type="Proteomes" id="UP000276991"/>
    </source>
</evidence>
<comment type="similarity">
    <text evidence="5">Belongs to the CCDC47 family.</text>
</comment>
<reference evidence="10 11" key="1">
    <citation type="submission" date="2018-08" db="EMBL/GenBank/DDBJ databases">
        <authorList>
            <person name="Laetsch R D."/>
            <person name="Stevens L."/>
            <person name="Kumar S."/>
            <person name="Blaxter L. M."/>
        </authorList>
    </citation>
    <scope>NUCLEOTIDE SEQUENCE [LARGE SCALE GENOMIC DNA]</scope>
</reference>
<evidence type="ECO:0000256" key="7">
    <source>
        <dbReference type="ARBA" id="ARBA00034902"/>
    </source>
</evidence>
<feature type="compositionally biased region" description="Basic and acidic residues" evidence="8">
    <location>
        <begin position="99"/>
        <end position="111"/>
    </location>
</feature>
<evidence type="ECO:0000256" key="9">
    <source>
        <dbReference type="SAM" id="Phobius"/>
    </source>
</evidence>